<dbReference type="Proteomes" id="UP000542742">
    <property type="component" value="Unassembled WGS sequence"/>
</dbReference>
<feature type="binding site" evidence="5">
    <location>
        <position position="221"/>
    </location>
    <ligand>
        <name>Ca(2+)</name>
        <dbReference type="ChEBI" id="CHEBI:29108"/>
    </ligand>
</feature>
<keyword evidence="5" id="KW-0106">Calcium</keyword>
<proteinExistence type="inferred from homology"/>
<reference evidence="6 7" key="1">
    <citation type="submission" date="2020-08" db="EMBL/GenBank/DDBJ databases">
        <title>Sequencing the genomes of 1000 actinobacteria strains.</title>
        <authorList>
            <person name="Klenk H.-P."/>
        </authorList>
    </citation>
    <scope>NUCLEOTIDE SEQUENCE [LARGE SCALE GENOMIC DNA]</scope>
    <source>
        <strain evidence="6 7">DSM 45518</strain>
    </source>
</reference>
<dbReference type="PANTHER" id="PTHR34218:SF4">
    <property type="entry name" value="ACYL-HOMOSERINE LACTONE ACYLASE QUIP"/>
    <property type="match status" value="1"/>
</dbReference>
<dbReference type="Gene3D" id="2.30.120.10">
    <property type="match status" value="1"/>
</dbReference>
<evidence type="ECO:0000256" key="5">
    <source>
        <dbReference type="PIRSR" id="PIRSR001227-2"/>
    </source>
</evidence>
<dbReference type="InterPro" id="IPR014395">
    <property type="entry name" value="Pen/GL7ACA/AHL_acylase"/>
</dbReference>
<evidence type="ECO:0000256" key="4">
    <source>
        <dbReference type="PIRSR" id="PIRSR001227-1"/>
    </source>
</evidence>
<dbReference type="InterPro" id="IPR023343">
    <property type="entry name" value="Penicillin_amidase_dom1"/>
</dbReference>
<dbReference type="EMBL" id="JACHMF010000001">
    <property type="protein sequence ID" value="MBB4697608.1"/>
    <property type="molecule type" value="Genomic_DNA"/>
</dbReference>
<evidence type="ECO:0000313" key="6">
    <source>
        <dbReference type="EMBL" id="MBB4697608.1"/>
    </source>
</evidence>
<dbReference type="GO" id="GO:0046872">
    <property type="term" value="F:metal ion binding"/>
    <property type="evidence" value="ECO:0007669"/>
    <property type="project" value="UniProtKB-KW"/>
</dbReference>
<keyword evidence="5" id="KW-0479">Metal-binding</keyword>
<dbReference type="InterPro" id="IPR043146">
    <property type="entry name" value="Penicillin_amidase_N_B-knob"/>
</dbReference>
<evidence type="ECO:0000256" key="3">
    <source>
        <dbReference type="ARBA" id="ARBA00023145"/>
    </source>
</evidence>
<dbReference type="Gene3D" id="3.60.20.10">
    <property type="entry name" value="Glutamine Phosphoribosylpyrophosphate, subunit 1, domain 1"/>
    <property type="match status" value="2"/>
</dbReference>
<keyword evidence="2 6" id="KW-0378">Hydrolase</keyword>
<dbReference type="SUPFAM" id="SSF56235">
    <property type="entry name" value="N-terminal nucleophile aminohydrolases (Ntn hydrolases)"/>
    <property type="match status" value="1"/>
</dbReference>
<organism evidence="6 7">
    <name type="scientific">Paractinoplanes abujensis</name>
    <dbReference type="NCBI Taxonomy" id="882441"/>
    <lineage>
        <taxon>Bacteria</taxon>
        <taxon>Bacillati</taxon>
        <taxon>Actinomycetota</taxon>
        <taxon>Actinomycetes</taxon>
        <taxon>Micromonosporales</taxon>
        <taxon>Micromonosporaceae</taxon>
        <taxon>Paractinoplanes</taxon>
    </lineage>
</organism>
<evidence type="ECO:0000256" key="1">
    <source>
        <dbReference type="ARBA" id="ARBA00006586"/>
    </source>
</evidence>
<dbReference type="InterPro" id="IPR002692">
    <property type="entry name" value="S45"/>
</dbReference>
<dbReference type="GO" id="GO:0008953">
    <property type="term" value="F:penicillin amidase activity"/>
    <property type="evidence" value="ECO:0007669"/>
    <property type="project" value="UniProtKB-EC"/>
</dbReference>
<dbReference type="AlphaFoldDB" id="A0A7W7D246"/>
<evidence type="ECO:0000256" key="2">
    <source>
        <dbReference type="ARBA" id="ARBA00022801"/>
    </source>
</evidence>
<dbReference type="InterPro" id="IPR029055">
    <property type="entry name" value="Ntn_hydrolases_N"/>
</dbReference>
<comment type="caution">
    <text evidence="6">The sequence shown here is derived from an EMBL/GenBank/DDBJ whole genome shotgun (WGS) entry which is preliminary data.</text>
</comment>
<comment type="similarity">
    <text evidence="1">Belongs to the peptidase S45 family.</text>
</comment>
<comment type="cofactor">
    <cofactor evidence="5">
        <name>Ca(2+)</name>
        <dbReference type="ChEBI" id="CHEBI:29108"/>
    </cofactor>
    <text evidence="5">Binds 1 Ca(2+) ion per dimer.</text>
</comment>
<keyword evidence="7" id="KW-1185">Reference proteome</keyword>
<name>A0A7W7D246_9ACTN</name>
<sequence>MRVFRDGFGVPHLRADSVNELAFLQGRVTAADRGAQIDVERRRSEGLLAEMVGPPGLGWDRFARRARIDDTARRAFAKLDSGTKAWLRAYADGVRAAGVTWHPWSSLGVFLARHIMFASFPGKLWNSHVERTLGPHAVPWFLADADEAQGSGSNAWLTAGEIAGDPHRLIELPGVYQQVRLACPEFDVAGLTFAGVPGVQHFGHTGGVAWAVTNAMADYQDLFIEELRRTPTGVEARGPDGWERVAVHTETIPVRGGGSELVEVVETARGPMIDDTVSLRTPTRADFDLGFSALLPLLHASTVDDVAAALERWAEPVNSILTADTTGRALQLTVGKVPVRDARNGRVPVPAWDQTYAWRPGYVPMTRVELTGVTVNANDRRPDTEPYGNAFASKARAHRIKELIDEGVPSARIHMDTPMPAGSVEAGRRAAWRFEVARRLHEHPALKPLMQPHGFDPLFDGWTDPRVKIGGALDAVLAGLGLTAEELVDPAPIESGPWGSRHLLDPVRLPGLIAELPRTELGGERDSVLCLNSIPGVTDRCSRGPVARYVWDVADRQRSRWVVPFGASGDPASPHFADQLPLWARGELIPLVTDWSALIEEPLV</sequence>
<evidence type="ECO:0000313" key="7">
    <source>
        <dbReference type="Proteomes" id="UP000542742"/>
    </source>
</evidence>
<dbReference type="RefSeq" id="WP_184955700.1">
    <property type="nucleotide sequence ID" value="NZ_BOMC01000033.1"/>
</dbReference>
<dbReference type="Gene3D" id="1.10.439.10">
    <property type="entry name" value="Penicillin Amidohydrolase, domain 1"/>
    <property type="match status" value="1"/>
</dbReference>
<feature type="active site" description="Nucleophile" evidence="4">
    <location>
        <position position="153"/>
    </location>
</feature>
<dbReference type="GO" id="GO:0017000">
    <property type="term" value="P:antibiotic biosynthetic process"/>
    <property type="evidence" value="ECO:0007669"/>
    <property type="project" value="InterPro"/>
</dbReference>
<accession>A0A7W7D246</accession>
<protein>
    <submittedName>
        <fullName evidence="6">Penicillin amidase</fullName>
        <ecNumber evidence="6">3.5.1.11</ecNumber>
    </submittedName>
</protein>
<dbReference type="Pfam" id="PF01804">
    <property type="entry name" value="Penicil_amidase"/>
    <property type="match status" value="2"/>
</dbReference>
<dbReference type="EC" id="3.5.1.11" evidence="6"/>
<feature type="binding site" evidence="5">
    <location>
        <position position="218"/>
    </location>
    <ligand>
        <name>Ca(2+)</name>
        <dbReference type="ChEBI" id="CHEBI:29108"/>
    </ligand>
</feature>
<dbReference type="PIRSF" id="PIRSF001227">
    <property type="entry name" value="Pen_acylase"/>
    <property type="match status" value="1"/>
</dbReference>
<keyword evidence="3" id="KW-0865">Zymogen</keyword>
<dbReference type="PANTHER" id="PTHR34218">
    <property type="entry name" value="PEPTIDASE S45 PENICILLIN AMIDASE"/>
    <property type="match status" value="1"/>
</dbReference>
<gene>
    <name evidence="6" type="ORF">BKA14_007756</name>
</gene>